<dbReference type="Proteomes" id="UP000589716">
    <property type="component" value="Unassembled WGS sequence"/>
</dbReference>
<dbReference type="GO" id="GO:0009307">
    <property type="term" value="P:DNA restriction-modification system"/>
    <property type="evidence" value="ECO:0007669"/>
    <property type="project" value="InterPro"/>
</dbReference>
<gene>
    <name evidence="8" type="ORF">H0I39_02070</name>
</gene>
<dbReference type="GO" id="GO:0009007">
    <property type="term" value="F:site-specific DNA-methyltransferase (adenine-specific) activity"/>
    <property type="evidence" value="ECO:0007669"/>
    <property type="project" value="UniProtKB-EC"/>
</dbReference>
<keyword evidence="3 8" id="KW-0489">Methyltransferase</keyword>
<evidence type="ECO:0000256" key="7">
    <source>
        <dbReference type="PIRSR" id="PIRSR000398-1"/>
    </source>
</evidence>
<keyword evidence="9" id="KW-1185">Reference proteome</keyword>
<accession>A0A853IPS4</accession>
<feature type="binding site" evidence="7">
    <location>
        <position position="53"/>
    </location>
    <ligand>
        <name>S-adenosyl-L-methionine</name>
        <dbReference type="ChEBI" id="CHEBI:59789"/>
    </ligand>
</feature>
<dbReference type="PIRSF" id="PIRSF000398">
    <property type="entry name" value="M_m6A_EcoRV"/>
    <property type="match status" value="1"/>
</dbReference>
<evidence type="ECO:0000256" key="5">
    <source>
        <dbReference type="ARBA" id="ARBA00022691"/>
    </source>
</evidence>
<dbReference type="Gene3D" id="1.10.1020.10">
    <property type="entry name" value="Adenine-specific Methyltransferase, Domain 2"/>
    <property type="match status" value="1"/>
</dbReference>
<dbReference type="GO" id="GO:0032259">
    <property type="term" value="P:methylation"/>
    <property type="evidence" value="ECO:0007669"/>
    <property type="project" value="UniProtKB-KW"/>
</dbReference>
<dbReference type="InterPro" id="IPR012263">
    <property type="entry name" value="M_m6A_EcoRV"/>
</dbReference>
<dbReference type="GO" id="GO:0006298">
    <property type="term" value="P:mismatch repair"/>
    <property type="evidence" value="ECO:0007669"/>
    <property type="project" value="TreeGrafter"/>
</dbReference>
<dbReference type="InterPro" id="IPR012327">
    <property type="entry name" value="MeTrfase_D12"/>
</dbReference>
<evidence type="ECO:0000256" key="3">
    <source>
        <dbReference type="ARBA" id="ARBA00022603"/>
    </source>
</evidence>
<dbReference type="PANTHER" id="PTHR30481">
    <property type="entry name" value="DNA ADENINE METHYLASE"/>
    <property type="match status" value="1"/>
</dbReference>
<name>A0A853IPS4_9BURK</name>
<dbReference type="Pfam" id="PF02086">
    <property type="entry name" value="MethyltransfD12"/>
    <property type="match status" value="1"/>
</dbReference>
<dbReference type="EMBL" id="JACCKX010000001">
    <property type="protein sequence ID" value="NZA00875.1"/>
    <property type="molecule type" value="Genomic_DNA"/>
</dbReference>
<evidence type="ECO:0000256" key="4">
    <source>
        <dbReference type="ARBA" id="ARBA00022679"/>
    </source>
</evidence>
<comment type="similarity">
    <text evidence="1">Belongs to the N(4)/N(6)-methyltransferase family.</text>
</comment>
<dbReference type="InterPro" id="IPR029063">
    <property type="entry name" value="SAM-dependent_MTases_sf"/>
</dbReference>
<keyword evidence="4" id="KW-0808">Transferase</keyword>
<comment type="caution">
    <text evidence="8">The sequence shown here is derived from an EMBL/GenBank/DDBJ whole genome shotgun (WGS) entry which is preliminary data.</text>
</comment>
<evidence type="ECO:0000313" key="8">
    <source>
        <dbReference type="EMBL" id="NZA00875.1"/>
    </source>
</evidence>
<dbReference type="AlphaFoldDB" id="A0A853IPS4"/>
<dbReference type="RefSeq" id="WP_180549410.1">
    <property type="nucleotide sequence ID" value="NZ_JACCKX010000001.1"/>
</dbReference>
<comment type="catalytic activity">
    <reaction evidence="6">
        <text>a 2'-deoxyadenosine in DNA + S-adenosyl-L-methionine = an N(6)-methyl-2'-deoxyadenosine in DNA + S-adenosyl-L-homocysteine + H(+)</text>
        <dbReference type="Rhea" id="RHEA:15197"/>
        <dbReference type="Rhea" id="RHEA-COMP:12418"/>
        <dbReference type="Rhea" id="RHEA-COMP:12419"/>
        <dbReference type="ChEBI" id="CHEBI:15378"/>
        <dbReference type="ChEBI" id="CHEBI:57856"/>
        <dbReference type="ChEBI" id="CHEBI:59789"/>
        <dbReference type="ChEBI" id="CHEBI:90615"/>
        <dbReference type="ChEBI" id="CHEBI:90616"/>
        <dbReference type="EC" id="2.1.1.72"/>
    </reaction>
</comment>
<evidence type="ECO:0000256" key="1">
    <source>
        <dbReference type="ARBA" id="ARBA00006594"/>
    </source>
</evidence>
<dbReference type="InterPro" id="IPR023095">
    <property type="entry name" value="Ade_MeTrfase_dom_2"/>
</dbReference>
<feature type="binding site" evidence="7">
    <location>
        <position position="12"/>
    </location>
    <ligand>
        <name>S-adenosyl-L-methionine</name>
        <dbReference type="ChEBI" id="CHEBI:59789"/>
    </ligand>
</feature>
<sequence length="254" mass="28632">MTKPIIPWIGGKRRLARHILPLFPAHTCYVEPFCGAAALFFSKPPAKAEVLNDINGELVNLYRVVQHHLEEFLRQFKWALTSRQIFKWLQATPPEPLTDIQRAARFFYLQKNAFGGKVAGQTFGASATAPPRLNLLRLEEDLSDAHLRLAGATIEHLDWAECIRRYDRPATLFYCDPPYWGTTGYGVGFELAQYDRLAELARSIQGKMVISVNDIPEMRQAFGGLAMERVEITYAVGGKGRPAGRSGELVIRSW</sequence>
<dbReference type="Gene3D" id="3.40.50.150">
    <property type="entry name" value="Vaccinia Virus protein VP39"/>
    <property type="match status" value="1"/>
</dbReference>
<reference evidence="8 9" key="1">
    <citation type="submission" date="2020-07" db="EMBL/GenBank/DDBJ databases">
        <authorList>
            <person name="Maaloum M."/>
        </authorList>
    </citation>
    <scope>NUCLEOTIDE SEQUENCE [LARGE SCALE GENOMIC DNA]</scope>
    <source>
        <strain evidence="8 9">GCS-AN-3</strain>
    </source>
</reference>
<dbReference type="GO" id="GO:1904047">
    <property type="term" value="F:S-adenosyl-L-methionine binding"/>
    <property type="evidence" value="ECO:0007669"/>
    <property type="project" value="TreeGrafter"/>
</dbReference>
<dbReference type="PRINTS" id="PR00505">
    <property type="entry name" value="D12N6MTFRASE"/>
</dbReference>
<keyword evidence="5" id="KW-0949">S-adenosyl-L-methionine</keyword>
<dbReference type="SUPFAM" id="SSF53335">
    <property type="entry name" value="S-adenosyl-L-methionine-dependent methyltransferases"/>
    <property type="match status" value="1"/>
</dbReference>
<protein>
    <recommendedName>
        <fullName evidence="2">site-specific DNA-methyltransferase (adenine-specific)</fullName>
        <ecNumber evidence="2">2.1.1.72</ecNumber>
    </recommendedName>
</protein>
<feature type="binding site" evidence="7">
    <location>
        <position position="8"/>
    </location>
    <ligand>
        <name>S-adenosyl-L-methionine</name>
        <dbReference type="ChEBI" id="CHEBI:59789"/>
    </ligand>
</feature>
<proteinExistence type="inferred from homology"/>
<evidence type="ECO:0000256" key="6">
    <source>
        <dbReference type="ARBA" id="ARBA00047942"/>
    </source>
</evidence>
<evidence type="ECO:0000313" key="9">
    <source>
        <dbReference type="Proteomes" id="UP000589716"/>
    </source>
</evidence>
<feature type="binding site" evidence="7">
    <location>
        <position position="176"/>
    </location>
    <ligand>
        <name>S-adenosyl-L-methionine</name>
        <dbReference type="ChEBI" id="CHEBI:59789"/>
    </ligand>
</feature>
<organism evidence="8 9">
    <name type="scientific">Ottowia beijingensis</name>
    <dbReference type="NCBI Taxonomy" id="1207057"/>
    <lineage>
        <taxon>Bacteria</taxon>
        <taxon>Pseudomonadati</taxon>
        <taxon>Pseudomonadota</taxon>
        <taxon>Betaproteobacteria</taxon>
        <taxon>Burkholderiales</taxon>
        <taxon>Comamonadaceae</taxon>
        <taxon>Ottowia</taxon>
    </lineage>
</organism>
<dbReference type="GO" id="GO:0043565">
    <property type="term" value="F:sequence-specific DNA binding"/>
    <property type="evidence" value="ECO:0007669"/>
    <property type="project" value="TreeGrafter"/>
</dbReference>
<dbReference type="PANTHER" id="PTHR30481:SF4">
    <property type="entry name" value="SITE-SPECIFIC DNA-METHYLTRANSFERASE (ADENINE-SPECIFIC)"/>
    <property type="match status" value="1"/>
</dbReference>
<dbReference type="EC" id="2.1.1.72" evidence="2"/>
<evidence type="ECO:0000256" key="2">
    <source>
        <dbReference type="ARBA" id="ARBA00011900"/>
    </source>
</evidence>